<name>A0A1X4JLS2_9LACO</name>
<keyword evidence="1" id="KW-0175">Coiled coil</keyword>
<evidence type="ECO:0000256" key="1">
    <source>
        <dbReference type="SAM" id="Coils"/>
    </source>
</evidence>
<dbReference type="RefSeq" id="WP_085638192.1">
    <property type="nucleotide sequence ID" value="NZ_NDXJ01000005.1"/>
</dbReference>
<evidence type="ECO:0000313" key="3">
    <source>
        <dbReference type="EMBL" id="OSP89730.1"/>
    </source>
</evidence>
<feature type="region of interest" description="Disordered" evidence="2">
    <location>
        <begin position="665"/>
        <end position="702"/>
    </location>
</feature>
<dbReference type="Proteomes" id="UP000193588">
    <property type="component" value="Unassembled WGS sequence"/>
</dbReference>
<organism evidence="3 4">
    <name type="scientific">Weissella cibaria</name>
    <dbReference type="NCBI Taxonomy" id="137591"/>
    <lineage>
        <taxon>Bacteria</taxon>
        <taxon>Bacillati</taxon>
        <taxon>Bacillota</taxon>
        <taxon>Bacilli</taxon>
        <taxon>Lactobacillales</taxon>
        <taxon>Lactobacillaceae</taxon>
        <taxon>Weissella</taxon>
    </lineage>
</organism>
<feature type="coiled-coil region" evidence="1">
    <location>
        <begin position="387"/>
        <end position="414"/>
    </location>
</feature>
<protein>
    <submittedName>
        <fullName evidence="3">Uncharacterized protein</fullName>
    </submittedName>
</protein>
<dbReference type="EMBL" id="NDXJ01000005">
    <property type="protein sequence ID" value="OSP89730.1"/>
    <property type="molecule type" value="Genomic_DNA"/>
</dbReference>
<evidence type="ECO:0000313" key="4">
    <source>
        <dbReference type="Proteomes" id="UP000193588"/>
    </source>
</evidence>
<comment type="caution">
    <text evidence="3">The sequence shown here is derived from an EMBL/GenBank/DDBJ whole genome shotgun (WGS) entry which is preliminary data.</text>
</comment>
<feature type="compositionally biased region" description="Low complexity" evidence="2">
    <location>
        <begin position="670"/>
        <end position="691"/>
    </location>
</feature>
<evidence type="ECO:0000256" key="2">
    <source>
        <dbReference type="SAM" id="MobiDB-lite"/>
    </source>
</evidence>
<proteinExistence type="predicted"/>
<gene>
    <name evidence="3" type="ORF">B9D04_04215</name>
</gene>
<sequence>MSWKFLKRDPSNEMGAYFVEIQNDEIDFDNTLIAEIVKDLGGLETWPRLTLQEFKDFTEQLRVKMALGSGEIVEIGDVTYLMVNPDTHKVQDTGLSWDGAAVPPNMQNFVISTIEQVLNDPDIRVDEQIGYTMLQNAMVQLISAAETLTDLDAGDMPVLPDEEAYTTALEGNQTLHVTPRKLTDGPQVTMAPEQSDVSEVSEESDVSIPTPESLEAPEPPAPAAPMVSVPTVPGTSTIPQAPKTDTESQPSAPAAPKTRVSREPKRADTLTDKIQQFKVTAPSFAVDEHLLTGVINPEDDGYVDVMVARQKAAANQMMARTADDLTAATHQELLAAASKATLNTEAIDKLLSDDWQAPLSNKIAHKQQQAFANRLAETKKNLTAVYDENVSREKQRHENTLSELQRQFDADMDKMTVQNESDRDRSIQAETAQAIAQQSLYIDKEVATLRQQAEDVATHKIIDDMVKRQTQVERVLADTFDNMSADIEQDRQQFLVEHERALEKRQTADEASAKKKQAEIANHDLQQLESSKHSLEAERVKLQEKVVKLQAESAKWQAQAEGTQSDLERLTARVTELTQGEQQTALIAALAGSRQPEQAPTAPVAPASKSGFLKGALVSAVVMLGIGGIGYGTLHALNTQAKAEASVKAAESSYNAKAVSLQKQVKKDSQSSAKADTASSATSASSAATSSETPANKQDFGALDADVTKGSLKTYYQTFNNRDLETEERTLAVGKLLISAKQLDDAKQLADANDGHSNQLLALISKQ</sequence>
<feature type="coiled-coil region" evidence="1">
    <location>
        <begin position="508"/>
        <end position="573"/>
    </location>
</feature>
<feature type="compositionally biased region" description="Low complexity" evidence="2">
    <location>
        <begin position="224"/>
        <end position="233"/>
    </location>
</feature>
<reference evidence="3 4" key="1">
    <citation type="submission" date="2017-04" db="EMBL/GenBank/DDBJ databases">
        <title>The genome sequence of Weissella cibaria isolated from wild Drosophila.</title>
        <authorList>
            <person name="Ricks N.J."/>
            <person name="Carroll C."/>
            <person name="Walters A."/>
            <person name="Newell P.D."/>
            <person name="Chaston J.M."/>
        </authorList>
    </citation>
    <scope>NUCLEOTIDE SEQUENCE [LARGE SCALE GENOMIC DNA]</scope>
    <source>
        <strain evidence="3 4">DmW_103</strain>
    </source>
</reference>
<feature type="compositionally biased region" description="Low complexity" evidence="2">
    <location>
        <begin position="206"/>
        <end position="216"/>
    </location>
</feature>
<feature type="compositionally biased region" description="Basic and acidic residues" evidence="2">
    <location>
        <begin position="260"/>
        <end position="271"/>
    </location>
</feature>
<feature type="region of interest" description="Disordered" evidence="2">
    <location>
        <begin position="171"/>
        <end position="272"/>
    </location>
</feature>
<accession>A0A1X4JLS2</accession>
<dbReference type="AlphaFoldDB" id="A0A1X4JLS2"/>